<dbReference type="EMBL" id="JARJCN010000018">
    <property type="protein sequence ID" value="KAJ7092389.1"/>
    <property type="molecule type" value="Genomic_DNA"/>
</dbReference>
<dbReference type="InterPro" id="IPR036047">
    <property type="entry name" value="F-box-like_dom_sf"/>
</dbReference>
<name>A0AAD6UBM1_9AGAR</name>
<evidence type="ECO:0000313" key="2">
    <source>
        <dbReference type="Proteomes" id="UP001222325"/>
    </source>
</evidence>
<dbReference type="CDD" id="cd09917">
    <property type="entry name" value="F-box_SF"/>
    <property type="match status" value="1"/>
</dbReference>
<comment type="caution">
    <text evidence="1">The sequence shown here is derived from an EMBL/GenBank/DDBJ whole genome shotgun (WGS) entry which is preliminary data.</text>
</comment>
<evidence type="ECO:0000313" key="1">
    <source>
        <dbReference type="EMBL" id="KAJ7092389.1"/>
    </source>
</evidence>
<dbReference type="SUPFAM" id="SSF81383">
    <property type="entry name" value="F-box domain"/>
    <property type="match status" value="1"/>
</dbReference>
<keyword evidence="2" id="KW-1185">Reference proteome</keyword>
<sequence length="635" mass="69555">MHRLGSLLESLSEDILLLVCFQLDVTDVLSLRRVNRAFARATRSKIIWLTMICKAGSETGEIFPAYLKPPGLLDAAAAEAVVTRVSCLARKWRAKDLCPVNVWRLYLCHSINWMRLVSGSWLFVASSDNHVSKISCWDLSLVFQGYTEPLAEAFLPGQVRTARLEVQASGIIIALGLDLDSPSVHIITLRQHLGSHHFMELCRFEGSSHVLMLQGNLLGCAVRDDAIVPHLIDWVEDATYDLPSGLDLPYRRGAPHLIVGWHPFIVVIRQSALELYAHPSSDGGAVYIETVNTPPIWEVAVLANQPCAPLRLLVISSTGVELFTLEHDPVFAHPSVFAYTLLATSPGQMASDAPFYHLHAGGTGRRAGWVAVGDGPCVGTTYPHLVTMAIPSQPSDTQPPLIRWTNDLPQDPALWAYPILDFDDALGLTVIGNCFGELAIYDHVGSDPTKCCGLAPDFTEQATCSPLATLLPLDPIPLDLRLVPSRRFGLNTPDETTISHFSQDDLALDRTIWHTDWIFGNYGQWNEWQHNQGDFAWLMDHAYGFPVRIVPQAFAADIASSDIAVLLRAGNRYLVHTIDSTGPHPVGSFPLGPLPAGLQPGRTHAIEQQPCLRPPVFTARGIGGMSRGSEAGGRT</sequence>
<organism evidence="1 2">
    <name type="scientific">Mycena belliarum</name>
    <dbReference type="NCBI Taxonomy" id="1033014"/>
    <lineage>
        <taxon>Eukaryota</taxon>
        <taxon>Fungi</taxon>
        <taxon>Dikarya</taxon>
        <taxon>Basidiomycota</taxon>
        <taxon>Agaricomycotina</taxon>
        <taxon>Agaricomycetes</taxon>
        <taxon>Agaricomycetidae</taxon>
        <taxon>Agaricales</taxon>
        <taxon>Marasmiineae</taxon>
        <taxon>Mycenaceae</taxon>
        <taxon>Mycena</taxon>
    </lineage>
</organism>
<evidence type="ECO:0008006" key="3">
    <source>
        <dbReference type="Google" id="ProtNLM"/>
    </source>
</evidence>
<reference evidence="1" key="1">
    <citation type="submission" date="2023-03" db="EMBL/GenBank/DDBJ databases">
        <title>Massive genome expansion in bonnet fungi (Mycena s.s.) driven by repeated elements and novel gene families across ecological guilds.</title>
        <authorList>
            <consortium name="Lawrence Berkeley National Laboratory"/>
            <person name="Harder C.B."/>
            <person name="Miyauchi S."/>
            <person name="Viragh M."/>
            <person name="Kuo A."/>
            <person name="Thoen E."/>
            <person name="Andreopoulos B."/>
            <person name="Lu D."/>
            <person name="Skrede I."/>
            <person name="Drula E."/>
            <person name="Henrissat B."/>
            <person name="Morin E."/>
            <person name="Kohler A."/>
            <person name="Barry K."/>
            <person name="LaButti K."/>
            <person name="Morin E."/>
            <person name="Salamov A."/>
            <person name="Lipzen A."/>
            <person name="Mereny Z."/>
            <person name="Hegedus B."/>
            <person name="Baldrian P."/>
            <person name="Stursova M."/>
            <person name="Weitz H."/>
            <person name="Taylor A."/>
            <person name="Grigoriev I.V."/>
            <person name="Nagy L.G."/>
            <person name="Martin F."/>
            <person name="Kauserud H."/>
        </authorList>
    </citation>
    <scope>NUCLEOTIDE SEQUENCE</scope>
    <source>
        <strain evidence="1">CBHHK173m</strain>
    </source>
</reference>
<gene>
    <name evidence="1" type="ORF">B0H15DRAFT_799543</name>
</gene>
<protein>
    <recommendedName>
        <fullName evidence="3">F-box domain-containing protein</fullName>
    </recommendedName>
</protein>
<dbReference type="Proteomes" id="UP001222325">
    <property type="component" value="Unassembled WGS sequence"/>
</dbReference>
<accession>A0AAD6UBM1</accession>
<dbReference type="AlphaFoldDB" id="A0AAD6UBM1"/>
<proteinExistence type="predicted"/>